<feature type="compositionally biased region" description="Basic and acidic residues" evidence="4">
    <location>
        <begin position="127"/>
        <end position="164"/>
    </location>
</feature>
<dbReference type="PANTHER" id="PTHR42953">
    <property type="entry name" value="HIGH-AFFINITY ZINC UPTAKE SYSTEM PROTEIN ZNUA-RELATED"/>
    <property type="match status" value="1"/>
</dbReference>
<comment type="similarity">
    <text evidence="1">Belongs to the bacterial solute-binding protein 9 family.</text>
</comment>
<evidence type="ECO:0000313" key="6">
    <source>
        <dbReference type="Proteomes" id="UP000287830"/>
    </source>
</evidence>
<evidence type="ECO:0000256" key="4">
    <source>
        <dbReference type="SAM" id="MobiDB-lite"/>
    </source>
</evidence>
<dbReference type="Gene3D" id="3.40.50.1980">
    <property type="entry name" value="Nitrogenase molybdenum iron protein domain"/>
    <property type="match status" value="2"/>
</dbReference>
<evidence type="ECO:0000313" key="5">
    <source>
        <dbReference type="EMBL" id="GCD37742.1"/>
    </source>
</evidence>
<dbReference type="PROSITE" id="PS51257">
    <property type="entry name" value="PROKAR_LIPOPROTEIN"/>
    <property type="match status" value="1"/>
</dbReference>
<reference evidence="5 6" key="1">
    <citation type="submission" date="2018-11" db="EMBL/GenBank/DDBJ databases">
        <title>Whole genome sequence of Streptomyces chrestomyceticus NBRC 13444(T).</title>
        <authorList>
            <person name="Komaki H."/>
            <person name="Tamura T."/>
        </authorList>
    </citation>
    <scope>NUCLEOTIDE SEQUENCE [LARGE SCALE GENOMIC DNA]</scope>
    <source>
        <strain evidence="5 6">NBRC 13444</strain>
    </source>
</reference>
<dbReference type="AlphaFoldDB" id="A0A7U9KZP0"/>
<evidence type="ECO:0000256" key="3">
    <source>
        <dbReference type="ARBA" id="ARBA00022729"/>
    </source>
</evidence>
<dbReference type="GO" id="GO:0046872">
    <property type="term" value="F:metal ion binding"/>
    <property type="evidence" value="ECO:0007669"/>
    <property type="project" value="InterPro"/>
</dbReference>
<sequence length="335" mass="35804">MSVMNVRRHIPTAVLAGASVLGVLTLSACSGSGGGKADGKLNVTASFYPMEFLAQEIGKDHVQVTDLTKPGTEPHDLELSPRQTAELGESDAIVYLKGVQPAVDKAVQQSGVKHTVDAASLTKLKKHGSEVDGHDHTTGDNGTGHDEHGHEGHEGHDHEGDGNDPHIWLDPVKLAQVAKGVGKTFADADPAHKADYARNTDDLVKKLTDLDKKFQDGLKNKKSDTFITTHAAFGYLAERYGLTEEAINGIDPESGDVSGSRMKELQKLAKDHHVNTVFFETLTSPALAQTLAKDLGVKTDVLDPIEGITEKSRGKDYVQVMEANLAALQKALGAK</sequence>
<name>A0A7U9KZP0_9ACTN</name>
<dbReference type="PANTHER" id="PTHR42953:SF3">
    <property type="entry name" value="HIGH-AFFINITY ZINC UPTAKE SYSTEM PROTEIN ZNUA"/>
    <property type="match status" value="1"/>
</dbReference>
<dbReference type="SUPFAM" id="SSF53807">
    <property type="entry name" value="Helical backbone' metal receptor"/>
    <property type="match status" value="1"/>
</dbReference>
<gene>
    <name evidence="5" type="ORF">OEIGOIKO_05548</name>
</gene>
<dbReference type="InterPro" id="IPR050492">
    <property type="entry name" value="Bact_metal-bind_prot9"/>
</dbReference>
<proteinExistence type="inferred from homology"/>
<dbReference type="GO" id="GO:0030001">
    <property type="term" value="P:metal ion transport"/>
    <property type="evidence" value="ECO:0007669"/>
    <property type="project" value="InterPro"/>
</dbReference>
<protein>
    <submittedName>
        <fullName evidence="5">Zinc ABC transporter substrate-binding protein</fullName>
    </submittedName>
</protein>
<feature type="region of interest" description="Disordered" evidence="4">
    <location>
        <begin position="125"/>
        <end position="164"/>
    </location>
</feature>
<accession>A0A7U9KZP0</accession>
<keyword evidence="3" id="KW-0732">Signal</keyword>
<dbReference type="Pfam" id="PF01297">
    <property type="entry name" value="ZnuA"/>
    <property type="match status" value="1"/>
</dbReference>
<evidence type="ECO:0000256" key="2">
    <source>
        <dbReference type="ARBA" id="ARBA00022448"/>
    </source>
</evidence>
<keyword evidence="2" id="KW-0813">Transport</keyword>
<dbReference type="Proteomes" id="UP000287830">
    <property type="component" value="Unassembled WGS sequence"/>
</dbReference>
<comment type="caution">
    <text evidence="5">The sequence shown here is derived from an EMBL/GenBank/DDBJ whole genome shotgun (WGS) entry which is preliminary data.</text>
</comment>
<dbReference type="EMBL" id="BHZC01000001">
    <property type="protein sequence ID" value="GCD37742.1"/>
    <property type="molecule type" value="Genomic_DNA"/>
</dbReference>
<evidence type="ECO:0000256" key="1">
    <source>
        <dbReference type="ARBA" id="ARBA00011028"/>
    </source>
</evidence>
<organism evidence="5 6">
    <name type="scientific">Streptomyces chrestomyceticus JCM 4735</name>
    <dbReference type="NCBI Taxonomy" id="1306181"/>
    <lineage>
        <taxon>Bacteria</taxon>
        <taxon>Bacillati</taxon>
        <taxon>Actinomycetota</taxon>
        <taxon>Actinomycetes</taxon>
        <taxon>Kitasatosporales</taxon>
        <taxon>Streptomycetaceae</taxon>
        <taxon>Streptomyces</taxon>
    </lineage>
</organism>
<dbReference type="InterPro" id="IPR006127">
    <property type="entry name" value="ZnuA-like"/>
</dbReference>